<reference evidence="1" key="1">
    <citation type="journal article" date="2020" name="Stud. Mycol.">
        <title>101 Dothideomycetes genomes: a test case for predicting lifestyles and emergence of pathogens.</title>
        <authorList>
            <person name="Haridas S."/>
            <person name="Albert R."/>
            <person name="Binder M."/>
            <person name="Bloem J."/>
            <person name="Labutti K."/>
            <person name="Salamov A."/>
            <person name="Andreopoulos B."/>
            <person name="Baker S."/>
            <person name="Barry K."/>
            <person name="Bills G."/>
            <person name="Bluhm B."/>
            <person name="Cannon C."/>
            <person name="Castanera R."/>
            <person name="Culley D."/>
            <person name="Daum C."/>
            <person name="Ezra D."/>
            <person name="Gonzalez J."/>
            <person name="Henrissat B."/>
            <person name="Kuo A."/>
            <person name="Liang C."/>
            <person name="Lipzen A."/>
            <person name="Lutzoni F."/>
            <person name="Magnuson J."/>
            <person name="Mondo S."/>
            <person name="Nolan M."/>
            <person name="Ohm R."/>
            <person name="Pangilinan J."/>
            <person name="Park H.-J."/>
            <person name="Ramirez L."/>
            <person name="Alfaro M."/>
            <person name="Sun H."/>
            <person name="Tritt A."/>
            <person name="Yoshinaga Y."/>
            <person name="Zwiers L.-H."/>
            <person name="Turgeon B."/>
            <person name="Goodwin S."/>
            <person name="Spatafora J."/>
            <person name="Crous P."/>
            <person name="Grigoriev I."/>
        </authorList>
    </citation>
    <scope>NUCLEOTIDE SEQUENCE</scope>
    <source>
        <strain evidence="1">CBS 207.26</strain>
    </source>
</reference>
<dbReference type="AlphaFoldDB" id="A0A6A6DT78"/>
<sequence>MQRACRGGYGRYIRRRERLCSRAAVERWIWRRRMVRERCGGVLRRNWRRRLLKDLTVVHQAGVPFFARVPYRNGQQSLAPLCESSGHIPARGAQHGWAAWMGSMPTSITIFF</sequence>
<organism evidence="1 2">
    <name type="scientific">Zopfia rhizophila CBS 207.26</name>
    <dbReference type="NCBI Taxonomy" id="1314779"/>
    <lineage>
        <taxon>Eukaryota</taxon>
        <taxon>Fungi</taxon>
        <taxon>Dikarya</taxon>
        <taxon>Ascomycota</taxon>
        <taxon>Pezizomycotina</taxon>
        <taxon>Dothideomycetes</taxon>
        <taxon>Dothideomycetes incertae sedis</taxon>
        <taxon>Zopfiaceae</taxon>
        <taxon>Zopfia</taxon>
    </lineage>
</organism>
<dbReference type="EMBL" id="ML994650">
    <property type="protein sequence ID" value="KAF2182025.1"/>
    <property type="molecule type" value="Genomic_DNA"/>
</dbReference>
<evidence type="ECO:0000313" key="2">
    <source>
        <dbReference type="Proteomes" id="UP000800200"/>
    </source>
</evidence>
<name>A0A6A6DT78_9PEZI</name>
<keyword evidence="2" id="KW-1185">Reference proteome</keyword>
<accession>A0A6A6DT78</accession>
<proteinExistence type="predicted"/>
<gene>
    <name evidence="1" type="ORF">K469DRAFT_252221</name>
</gene>
<protein>
    <submittedName>
        <fullName evidence="1">Uncharacterized protein</fullName>
    </submittedName>
</protein>
<dbReference type="Proteomes" id="UP000800200">
    <property type="component" value="Unassembled WGS sequence"/>
</dbReference>
<evidence type="ECO:0000313" key="1">
    <source>
        <dbReference type="EMBL" id="KAF2182025.1"/>
    </source>
</evidence>